<proteinExistence type="predicted"/>
<accession>A0A0B7ACY3</accession>
<protein>
    <submittedName>
        <fullName evidence="1">Uncharacterized protein</fullName>
    </submittedName>
</protein>
<sequence>LELMWLEKNSIAVIRVCSSFNIKQVHCRTYCEGDRRIYGHVQNAMKIFENERQTLT</sequence>
<feature type="non-terminal residue" evidence="1">
    <location>
        <position position="1"/>
    </location>
</feature>
<dbReference type="EMBL" id="HACG01031006">
    <property type="protein sequence ID" value="CEK77871.1"/>
    <property type="molecule type" value="Transcribed_RNA"/>
</dbReference>
<evidence type="ECO:0000313" key="1">
    <source>
        <dbReference type="EMBL" id="CEK77871.1"/>
    </source>
</evidence>
<dbReference type="AlphaFoldDB" id="A0A0B7ACY3"/>
<name>A0A0B7ACY3_9EUPU</name>
<gene>
    <name evidence="1" type="primary">ORF107115</name>
</gene>
<organism evidence="1">
    <name type="scientific">Arion vulgaris</name>
    <dbReference type="NCBI Taxonomy" id="1028688"/>
    <lineage>
        <taxon>Eukaryota</taxon>
        <taxon>Metazoa</taxon>
        <taxon>Spiralia</taxon>
        <taxon>Lophotrochozoa</taxon>
        <taxon>Mollusca</taxon>
        <taxon>Gastropoda</taxon>
        <taxon>Heterobranchia</taxon>
        <taxon>Euthyneura</taxon>
        <taxon>Panpulmonata</taxon>
        <taxon>Eupulmonata</taxon>
        <taxon>Stylommatophora</taxon>
        <taxon>Helicina</taxon>
        <taxon>Arionoidea</taxon>
        <taxon>Arionidae</taxon>
        <taxon>Arion</taxon>
    </lineage>
</organism>
<reference evidence="1" key="1">
    <citation type="submission" date="2014-12" db="EMBL/GenBank/DDBJ databases">
        <title>Insight into the proteome of Arion vulgaris.</title>
        <authorList>
            <person name="Aradska J."/>
            <person name="Bulat T."/>
            <person name="Smidak R."/>
            <person name="Sarate P."/>
            <person name="Gangsoo J."/>
            <person name="Sialana F."/>
            <person name="Bilban M."/>
            <person name="Lubec G."/>
        </authorList>
    </citation>
    <scope>NUCLEOTIDE SEQUENCE</scope>
    <source>
        <tissue evidence="1">Skin</tissue>
    </source>
</reference>